<dbReference type="InterPro" id="IPR001254">
    <property type="entry name" value="Trypsin_dom"/>
</dbReference>
<name>A0A3B4YJ83_SERLL</name>
<dbReference type="GO" id="GO:0004252">
    <property type="term" value="F:serine-type endopeptidase activity"/>
    <property type="evidence" value="ECO:0007669"/>
    <property type="project" value="InterPro"/>
</dbReference>
<keyword evidence="8" id="KW-1185">Reference proteome</keyword>
<evidence type="ECO:0000256" key="3">
    <source>
        <dbReference type="ARBA" id="ARBA00022825"/>
    </source>
</evidence>
<evidence type="ECO:0000313" key="7">
    <source>
        <dbReference type="Ensembl" id="ENSSLDP00000028168.1"/>
    </source>
</evidence>
<proteinExistence type="predicted"/>
<dbReference type="InterPro" id="IPR018114">
    <property type="entry name" value="TRYPSIN_HIS"/>
</dbReference>
<dbReference type="AlphaFoldDB" id="A0A3B4YJ83"/>
<keyword evidence="4" id="KW-1015">Disulfide bond</keyword>
<dbReference type="GO" id="GO:0006508">
    <property type="term" value="P:proteolysis"/>
    <property type="evidence" value="ECO:0007669"/>
    <property type="project" value="UniProtKB-KW"/>
</dbReference>
<feature type="domain" description="Peptidase S1" evidence="6">
    <location>
        <begin position="52"/>
        <end position="278"/>
    </location>
</feature>
<dbReference type="PRINTS" id="PR00722">
    <property type="entry name" value="CHYMOTRYPSIN"/>
</dbReference>
<dbReference type="CDD" id="cd00190">
    <property type="entry name" value="Tryp_SPc"/>
    <property type="match status" value="2"/>
</dbReference>
<accession>A0A3B4YJ83</accession>
<reference evidence="7" key="2">
    <citation type="submission" date="2025-09" db="UniProtKB">
        <authorList>
            <consortium name="Ensembl"/>
        </authorList>
    </citation>
    <scope>IDENTIFICATION</scope>
</reference>
<evidence type="ECO:0000256" key="1">
    <source>
        <dbReference type="ARBA" id="ARBA00022670"/>
    </source>
</evidence>
<dbReference type="FunFam" id="2.40.10.10:FF:000003">
    <property type="entry name" value="Transmembrane serine protease 3"/>
    <property type="match status" value="1"/>
</dbReference>
<reference evidence="7" key="1">
    <citation type="submission" date="2025-08" db="UniProtKB">
        <authorList>
            <consortium name="Ensembl"/>
        </authorList>
    </citation>
    <scope>IDENTIFICATION</scope>
</reference>
<dbReference type="PANTHER" id="PTHR24252:SF18">
    <property type="entry name" value="OVOCHYMASE 1"/>
    <property type="match status" value="1"/>
</dbReference>
<evidence type="ECO:0000259" key="6">
    <source>
        <dbReference type="PROSITE" id="PS50240"/>
    </source>
</evidence>
<evidence type="ECO:0000256" key="2">
    <source>
        <dbReference type="ARBA" id="ARBA00022801"/>
    </source>
</evidence>
<organism evidence="7 8">
    <name type="scientific">Seriola lalandi dorsalis</name>
    <dbReference type="NCBI Taxonomy" id="1841481"/>
    <lineage>
        <taxon>Eukaryota</taxon>
        <taxon>Metazoa</taxon>
        <taxon>Chordata</taxon>
        <taxon>Craniata</taxon>
        <taxon>Vertebrata</taxon>
        <taxon>Euteleostomi</taxon>
        <taxon>Actinopterygii</taxon>
        <taxon>Neopterygii</taxon>
        <taxon>Teleostei</taxon>
        <taxon>Neoteleostei</taxon>
        <taxon>Acanthomorphata</taxon>
        <taxon>Carangaria</taxon>
        <taxon>Carangiformes</taxon>
        <taxon>Carangidae</taxon>
        <taxon>Seriola</taxon>
    </lineage>
</organism>
<dbReference type="Proteomes" id="UP000261360">
    <property type="component" value="Unplaced"/>
</dbReference>
<dbReference type="STRING" id="1841481.ENSSLDP00000028168"/>
<protein>
    <submittedName>
        <fullName evidence="7">Ovochymase 1</fullName>
    </submittedName>
</protein>
<keyword evidence="1 5" id="KW-0645">Protease</keyword>
<dbReference type="InterPro" id="IPR043504">
    <property type="entry name" value="Peptidase_S1_PA_chymotrypsin"/>
</dbReference>
<evidence type="ECO:0000313" key="8">
    <source>
        <dbReference type="Proteomes" id="UP000261360"/>
    </source>
</evidence>
<evidence type="ECO:0000256" key="4">
    <source>
        <dbReference type="ARBA" id="ARBA00023157"/>
    </source>
</evidence>
<dbReference type="SMART" id="SM00020">
    <property type="entry name" value="Tryp_SPc"/>
    <property type="match status" value="2"/>
</dbReference>
<evidence type="ECO:0000256" key="5">
    <source>
        <dbReference type="RuleBase" id="RU363034"/>
    </source>
</evidence>
<dbReference type="InterPro" id="IPR009003">
    <property type="entry name" value="Peptidase_S1_PA"/>
</dbReference>
<dbReference type="SUPFAM" id="SSF50494">
    <property type="entry name" value="Trypsin-like serine proteases"/>
    <property type="match status" value="2"/>
</dbReference>
<dbReference type="InterPro" id="IPR001314">
    <property type="entry name" value="Peptidase_S1A"/>
</dbReference>
<dbReference type="PROSITE" id="PS50240">
    <property type="entry name" value="TRYPSIN_DOM"/>
    <property type="match status" value="2"/>
</dbReference>
<dbReference type="Gene3D" id="2.40.10.10">
    <property type="entry name" value="Trypsin-like serine proteases"/>
    <property type="match status" value="3"/>
</dbReference>
<dbReference type="PANTHER" id="PTHR24252">
    <property type="entry name" value="ACROSIN-RELATED"/>
    <property type="match status" value="1"/>
</dbReference>
<dbReference type="GeneTree" id="ENSGT00940000163017"/>
<sequence length="520" mass="57750">EVLPTFWLDAGKYKTQHIHTVTHNGLDYLLPVYTYLAGVRPFSPEQEMESRIIGGQEAWAHSWPWQVSVCFASMPACGGAIISPLWVISAAHCFKRYNRASFWKVLAGKHDLDNLQELVGVSAIVSHRSYNTRTKEGDMALLRLQRPLVFNQFVRPIDIWMTSLPLFKKCTITGWGSTQENGPRVNRLQEVNVTVLPSEVCNQYYLGRIRSSMFCAGKDEGGVDACQGDSGGPLSCFTGSRYELAGVVSWGVGCGRARKPGVYTDIQQHAQWMSDIMKDRCGKQQSPSCDHAPGLASLSVSQDGEVSVGNVTESCPFFWPWQVSLQSSGRHYCSGVLIHHRWVVTAKHCNVRPKVDVVALGLHDLRFSPAQTVPVDKVFNLPQDGSFPPKSDLSLLRLSVPARFGRNINTHSNISLEYETVLLQVYTEPHAHRYLFKLSTSCRRRWGGGLISDSHICSHAASSSSCMGDAGAPLICQKRGTYFLSGVVTWGSRRCDADKPAIFTRISDYGSWITEVTEDN</sequence>
<keyword evidence="2 5" id="KW-0378">Hydrolase</keyword>
<keyword evidence="3 5" id="KW-0720">Serine protease</keyword>
<dbReference type="Pfam" id="PF00089">
    <property type="entry name" value="Trypsin"/>
    <property type="match status" value="2"/>
</dbReference>
<dbReference type="PROSITE" id="PS00134">
    <property type="entry name" value="TRYPSIN_HIS"/>
    <property type="match status" value="1"/>
</dbReference>
<dbReference type="Ensembl" id="ENSSLDT00000029010.1">
    <property type="protein sequence ID" value="ENSSLDP00000028168.1"/>
    <property type="gene ID" value="ENSSLDG00000021785.1"/>
</dbReference>
<feature type="domain" description="Peptidase S1" evidence="6">
    <location>
        <begin position="307"/>
        <end position="518"/>
    </location>
</feature>
<dbReference type="InterPro" id="IPR033116">
    <property type="entry name" value="TRYPSIN_SER"/>
</dbReference>
<dbReference type="PROSITE" id="PS00135">
    <property type="entry name" value="TRYPSIN_SER"/>
    <property type="match status" value="1"/>
</dbReference>